<organism evidence="1 2">
    <name type="scientific">Prevotella heparinolytica</name>
    <dbReference type="NCBI Taxonomy" id="28113"/>
    <lineage>
        <taxon>Bacteria</taxon>
        <taxon>Pseudomonadati</taxon>
        <taxon>Bacteroidota</taxon>
        <taxon>Bacteroidia</taxon>
        <taxon>Bacteroidales</taxon>
        <taxon>Bacteroidaceae</taxon>
        <taxon>Bacteroides</taxon>
    </lineage>
</organism>
<dbReference type="Proteomes" id="UP000396835">
    <property type="component" value="Unassembled WGS sequence"/>
</dbReference>
<proteinExistence type="predicted"/>
<reference evidence="1 2" key="1">
    <citation type="submission" date="2019-02" db="EMBL/GenBank/DDBJ databases">
        <authorList>
            <consortium name="Pathogen Informatics"/>
        </authorList>
    </citation>
    <scope>NUCLEOTIDE SEQUENCE [LARGE SCALE GENOMIC DNA]</scope>
    <source>
        <strain evidence="1 2">3012STDY7078512</strain>
    </source>
</reference>
<sequence>METRESSIWNKNIRLFDIALKYNIIDISVITSWADDYILNNEIDVNHYFIIEISWAHTKERIQEILMDEIYKREITNLKIQGNLFFPFLSLYDLSSDTNFIFITNKLLALALDNEVEFSEKEMELIYYVDECRDEYLDGVMSFEEALENLLLLLSEKLFIKF</sequence>
<name>A0A449I0I2_9BACE</name>
<gene>
    <name evidence="1" type="ORF">NCTC7812_00429</name>
</gene>
<accession>A0A449I0I2</accession>
<protein>
    <submittedName>
        <fullName evidence="1">Uncharacterized protein</fullName>
    </submittedName>
</protein>
<dbReference type="AlphaFoldDB" id="A0A449I0I2"/>
<evidence type="ECO:0000313" key="1">
    <source>
        <dbReference type="EMBL" id="VFB12918.1"/>
    </source>
</evidence>
<dbReference type="EMBL" id="CAACYH010000004">
    <property type="protein sequence ID" value="VFB12918.1"/>
    <property type="molecule type" value="Genomic_DNA"/>
</dbReference>
<evidence type="ECO:0000313" key="2">
    <source>
        <dbReference type="Proteomes" id="UP000396835"/>
    </source>
</evidence>